<dbReference type="OrthoDB" id="9812260at2"/>
<evidence type="ECO:0000256" key="1">
    <source>
        <dbReference type="ARBA" id="ARBA00001946"/>
    </source>
</evidence>
<comment type="catalytic activity">
    <reaction evidence="3">
        <text>2 GTP = 3',3'-c-di-GMP + 2 diphosphate</text>
        <dbReference type="Rhea" id="RHEA:24898"/>
        <dbReference type="ChEBI" id="CHEBI:33019"/>
        <dbReference type="ChEBI" id="CHEBI:37565"/>
        <dbReference type="ChEBI" id="CHEBI:58805"/>
        <dbReference type="EC" id="2.7.7.65"/>
    </reaction>
</comment>
<feature type="domain" description="GGDEF" evidence="5">
    <location>
        <begin position="250"/>
        <end position="382"/>
    </location>
</feature>
<feature type="transmembrane region" description="Helical" evidence="4">
    <location>
        <begin position="60"/>
        <end position="81"/>
    </location>
</feature>
<comment type="cofactor">
    <cofactor evidence="1">
        <name>Mg(2+)</name>
        <dbReference type="ChEBI" id="CHEBI:18420"/>
    </cofactor>
</comment>
<feature type="transmembrane region" description="Helical" evidence="4">
    <location>
        <begin position="36"/>
        <end position="54"/>
    </location>
</feature>
<dbReference type="PROSITE" id="PS50887">
    <property type="entry name" value="GGDEF"/>
    <property type="match status" value="1"/>
</dbReference>
<dbReference type="Pfam" id="PF00990">
    <property type="entry name" value="GGDEF"/>
    <property type="match status" value="1"/>
</dbReference>
<dbReference type="InterPro" id="IPR000160">
    <property type="entry name" value="GGDEF_dom"/>
</dbReference>
<sequence>MDTFTLTIFRDLIALQMILVLFILRRQNRDYVPTKYWLLFAIFYFIQGLIFKDWPGVPKWLVLLSGNSIVILANVMLAMGYVKALHLERTRRFICSVAVVFLIYNGLSIALEFPARMRITPLAFLLGIIDLRVAYEIIRLPREQLFSYVKLIFVLFLLLALIYLCRSVGIFLSLKSNVLFVPNTVDQLTLMMSTIVMITLAFSANLLVTGLHQQKLKMLAQYDSLTAIFNRRTFFEKARAICQRLQNNNETFYILLVDVDKFKLINDELGHLAGDVALKGIANILAKNLRPNDIIGRYGGEEFIALLVDSTQQQAEQVAERLRSRVSETHFEYSGKVMKLTISIGVASNRQKSELEKVTKYADEALYESKKNGRNLVTVHSA</sequence>
<dbReference type="NCBIfam" id="TIGR00254">
    <property type="entry name" value="GGDEF"/>
    <property type="match status" value="1"/>
</dbReference>
<keyword evidence="4" id="KW-0812">Transmembrane</keyword>
<dbReference type="CDD" id="cd01949">
    <property type="entry name" value="GGDEF"/>
    <property type="match status" value="1"/>
</dbReference>
<dbReference type="RefSeq" id="WP_142891588.1">
    <property type="nucleotide sequence ID" value="NZ_ML660160.1"/>
</dbReference>
<keyword evidence="4" id="KW-0472">Membrane</keyword>
<name>A0A545UJ75_9GAMM</name>
<dbReference type="InterPro" id="IPR043128">
    <property type="entry name" value="Rev_trsase/Diguanyl_cyclase"/>
</dbReference>
<dbReference type="Gene3D" id="3.30.70.270">
    <property type="match status" value="1"/>
</dbReference>
<dbReference type="EC" id="2.7.7.65" evidence="2"/>
<evidence type="ECO:0000313" key="6">
    <source>
        <dbReference type="EMBL" id="TQV89524.1"/>
    </source>
</evidence>
<evidence type="ECO:0000256" key="4">
    <source>
        <dbReference type="SAM" id="Phobius"/>
    </source>
</evidence>
<evidence type="ECO:0000313" key="7">
    <source>
        <dbReference type="Proteomes" id="UP000315439"/>
    </source>
</evidence>
<dbReference type="PANTHER" id="PTHR45138:SF9">
    <property type="entry name" value="DIGUANYLATE CYCLASE DGCM-RELATED"/>
    <property type="match status" value="1"/>
</dbReference>
<proteinExistence type="predicted"/>
<dbReference type="Proteomes" id="UP000315439">
    <property type="component" value="Unassembled WGS sequence"/>
</dbReference>
<dbReference type="PANTHER" id="PTHR45138">
    <property type="entry name" value="REGULATORY COMPONENTS OF SENSORY TRANSDUCTION SYSTEM"/>
    <property type="match status" value="1"/>
</dbReference>
<gene>
    <name evidence="6" type="ORF">FLL46_01175</name>
</gene>
<keyword evidence="4" id="KW-1133">Transmembrane helix</keyword>
<dbReference type="GO" id="GO:0043709">
    <property type="term" value="P:cell adhesion involved in single-species biofilm formation"/>
    <property type="evidence" value="ECO:0007669"/>
    <property type="project" value="TreeGrafter"/>
</dbReference>
<dbReference type="GO" id="GO:0052621">
    <property type="term" value="F:diguanylate cyclase activity"/>
    <property type="evidence" value="ECO:0007669"/>
    <property type="project" value="UniProtKB-EC"/>
</dbReference>
<dbReference type="GO" id="GO:0005886">
    <property type="term" value="C:plasma membrane"/>
    <property type="evidence" value="ECO:0007669"/>
    <property type="project" value="TreeGrafter"/>
</dbReference>
<keyword evidence="7" id="KW-1185">Reference proteome</keyword>
<dbReference type="AlphaFoldDB" id="A0A545UJ75"/>
<accession>A0A545UJ75</accession>
<dbReference type="InterPro" id="IPR029787">
    <property type="entry name" value="Nucleotide_cyclase"/>
</dbReference>
<evidence type="ECO:0000256" key="3">
    <source>
        <dbReference type="ARBA" id="ARBA00034247"/>
    </source>
</evidence>
<feature type="transmembrane region" description="Helical" evidence="4">
    <location>
        <begin position="6"/>
        <end position="24"/>
    </location>
</feature>
<evidence type="ECO:0000256" key="2">
    <source>
        <dbReference type="ARBA" id="ARBA00012528"/>
    </source>
</evidence>
<evidence type="ECO:0000259" key="5">
    <source>
        <dbReference type="PROSITE" id="PS50887"/>
    </source>
</evidence>
<dbReference type="EMBL" id="VIKS01000001">
    <property type="protein sequence ID" value="TQV89524.1"/>
    <property type="molecule type" value="Genomic_DNA"/>
</dbReference>
<feature type="transmembrane region" description="Helical" evidence="4">
    <location>
        <begin position="189"/>
        <end position="208"/>
    </location>
</feature>
<reference evidence="6 7" key="1">
    <citation type="submission" date="2019-07" db="EMBL/GenBank/DDBJ databases">
        <title>Draft genome for Aliikangiella sp. M105.</title>
        <authorList>
            <person name="Wang G."/>
        </authorList>
    </citation>
    <scope>NUCLEOTIDE SEQUENCE [LARGE SCALE GENOMIC DNA]</scope>
    <source>
        <strain evidence="6 7">M105</strain>
    </source>
</reference>
<comment type="caution">
    <text evidence="6">The sequence shown here is derived from an EMBL/GenBank/DDBJ whole genome shotgun (WGS) entry which is preliminary data.</text>
</comment>
<protein>
    <recommendedName>
        <fullName evidence="2">diguanylate cyclase</fullName>
        <ecNumber evidence="2">2.7.7.65</ecNumber>
    </recommendedName>
</protein>
<organism evidence="6 7">
    <name type="scientific">Aliikangiella coralliicola</name>
    <dbReference type="NCBI Taxonomy" id="2592383"/>
    <lineage>
        <taxon>Bacteria</taxon>
        <taxon>Pseudomonadati</taxon>
        <taxon>Pseudomonadota</taxon>
        <taxon>Gammaproteobacteria</taxon>
        <taxon>Oceanospirillales</taxon>
        <taxon>Pleioneaceae</taxon>
        <taxon>Aliikangiella</taxon>
    </lineage>
</organism>
<feature type="transmembrane region" description="Helical" evidence="4">
    <location>
        <begin position="93"/>
        <end position="111"/>
    </location>
</feature>
<dbReference type="SUPFAM" id="SSF55073">
    <property type="entry name" value="Nucleotide cyclase"/>
    <property type="match status" value="1"/>
</dbReference>
<dbReference type="GO" id="GO:1902201">
    <property type="term" value="P:negative regulation of bacterial-type flagellum-dependent cell motility"/>
    <property type="evidence" value="ECO:0007669"/>
    <property type="project" value="TreeGrafter"/>
</dbReference>
<dbReference type="InterPro" id="IPR050469">
    <property type="entry name" value="Diguanylate_Cyclase"/>
</dbReference>
<feature type="transmembrane region" description="Helical" evidence="4">
    <location>
        <begin position="117"/>
        <end position="135"/>
    </location>
</feature>
<dbReference type="SMART" id="SM00267">
    <property type="entry name" value="GGDEF"/>
    <property type="match status" value="1"/>
</dbReference>
<feature type="transmembrane region" description="Helical" evidence="4">
    <location>
        <begin position="147"/>
        <end position="169"/>
    </location>
</feature>
<dbReference type="FunFam" id="3.30.70.270:FF:000001">
    <property type="entry name" value="Diguanylate cyclase domain protein"/>
    <property type="match status" value="1"/>
</dbReference>